<dbReference type="EMBL" id="AJWJ01000016">
    <property type="protein sequence ID" value="KAF2077909.1"/>
    <property type="molecule type" value="Genomic_DNA"/>
</dbReference>
<dbReference type="Proteomes" id="UP000695562">
    <property type="component" value="Unassembled WGS sequence"/>
</dbReference>
<dbReference type="AlphaFoldDB" id="A0A8J4VB76"/>
<proteinExistence type="predicted"/>
<evidence type="ECO:0000256" key="1">
    <source>
        <dbReference type="SAM" id="Phobius"/>
    </source>
</evidence>
<protein>
    <submittedName>
        <fullName evidence="2">Uncharacterized protein</fullName>
    </submittedName>
</protein>
<comment type="caution">
    <text evidence="2">The sequence shown here is derived from an EMBL/GenBank/DDBJ whole genome shotgun (WGS) entry which is preliminary data.</text>
</comment>
<sequence length="309" mass="35871">MSSLSSSFELKISDLVPIQPHLKLELSSQALFIVLYIVKFIYLVKIEKKYHGFKLKLGVHIICFLFNFFNFFANLFLFISKTSVEQWFGYVHFVVLIMYMIVLASALLLFLHWVSMITDVFSVTKGGKILTRNNGILFFGVFFVPNLILSIFFYIVAIKYREKVNFDLLMKVQQYFLLASVCLVTFILWGFLVYQLNVMNTLNRNSAKKFFAMAFLFSLTTVLIPTLEIVIEFSPISDMRWCMVLSVVSMILFHFQILFSVFPISLYRIKKHYNLQFSDHSNPKNSNIPLRNAEELNSTSTSISVCSNI</sequence>
<accession>A0A8J4VB76</accession>
<organism evidence="2 3">
    <name type="scientific">Polysphondylium violaceum</name>
    <dbReference type="NCBI Taxonomy" id="133409"/>
    <lineage>
        <taxon>Eukaryota</taxon>
        <taxon>Amoebozoa</taxon>
        <taxon>Evosea</taxon>
        <taxon>Eumycetozoa</taxon>
        <taxon>Dictyostelia</taxon>
        <taxon>Dictyosteliales</taxon>
        <taxon>Dictyosteliaceae</taxon>
        <taxon>Polysphondylium</taxon>
    </lineage>
</organism>
<feature type="transmembrane region" description="Helical" evidence="1">
    <location>
        <begin position="91"/>
        <end position="114"/>
    </location>
</feature>
<keyword evidence="3" id="KW-1185">Reference proteome</keyword>
<feature type="transmembrane region" description="Helical" evidence="1">
    <location>
        <begin position="175"/>
        <end position="198"/>
    </location>
</feature>
<reference evidence="2" key="1">
    <citation type="submission" date="2020-01" db="EMBL/GenBank/DDBJ databases">
        <title>Development of genomics and gene disruption for Polysphondylium violaceum indicates a role for the polyketide synthase stlB in stalk morphogenesis.</title>
        <authorList>
            <person name="Narita B."/>
            <person name="Kawabe Y."/>
            <person name="Kin K."/>
            <person name="Saito T."/>
            <person name="Gibbs R."/>
            <person name="Kuspa A."/>
            <person name="Muzny D."/>
            <person name="Queller D."/>
            <person name="Richards S."/>
            <person name="Strassman J."/>
            <person name="Sucgang R."/>
            <person name="Worley K."/>
            <person name="Schaap P."/>
        </authorList>
    </citation>
    <scope>NUCLEOTIDE SEQUENCE</scope>
    <source>
        <strain evidence="2">QSvi11</strain>
    </source>
</reference>
<feature type="transmembrane region" description="Helical" evidence="1">
    <location>
        <begin position="57"/>
        <end position="79"/>
    </location>
</feature>
<keyword evidence="1" id="KW-0812">Transmembrane</keyword>
<feature type="transmembrane region" description="Helical" evidence="1">
    <location>
        <begin position="26"/>
        <end position="45"/>
    </location>
</feature>
<feature type="transmembrane region" description="Helical" evidence="1">
    <location>
        <begin position="210"/>
        <end position="231"/>
    </location>
</feature>
<name>A0A8J4VB76_9MYCE</name>
<evidence type="ECO:0000313" key="3">
    <source>
        <dbReference type="Proteomes" id="UP000695562"/>
    </source>
</evidence>
<evidence type="ECO:0000313" key="2">
    <source>
        <dbReference type="EMBL" id="KAF2077909.1"/>
    </source>
</evidence>
<feature type="transmembrane region" description="Helical" evidence="1">
    <location>
        <begin position="243"/>
        <end position="267"/>
    </location>
</feature>
<keyword evidence="1" id="KW-1133">Transmembrane helix</keyword>
<keyword evidence="1" id="KW-0472">Membrane</keyword>
<feature type="transmembrane region" description="Helical" evidence="1">
    <location>
        <begin position="135"/>
        <end position="155"/>
    </location>
</feature>
<gene>
    <name evidence="2" type="ORF">CYY_000787</name>
</gene>